<evidence type="ECO:0000256" key="1">
    <source>
        <dbReference type="SAM" id="Phobius"/>
    </source>
</evidence>
<protein>
    <submittedName>
        <fullName evidence="2">Uncharacterized protein</fullName>
    </submittedName>
</protein>
<keyword evidence="1" id="KW-0812">Transmembrane</keyword>
<dbReference type="AlphaFoldDB" id="A0A371FM33"/>
<keyword evidence="1" id="KW-1133">Transmembrane helix</keyword>
<proteinExistence type="predicted"/>
<name>A0A371FM33_MUCPR</name>
<reference evidence="2" key="1">
    <citation type="submission" date="2018-05" db="EMBL/GenBank/DDBJ databases">
        <title>Draft genome of Mucuna pruriens seed.</title>
        <authorList>
            <person name="Nnadi N.E."/>
            <person name="Vos R."/>
            <person name="Hasami M.H."/>
            <person name="Devisetty U.K."/>
            <person name="Aguiy J.C."/>
        </authorList>
    </citation>
    <scope>NUCLEOTIDE SEQUENCE [LARGE SCALE GENOMIC DNA]</scope>
    <source>
        <strain evidence="2">JCA_2017</strain>
    </source>
</reference>
<keyword evidence="1" id="KW-0472">Membrane</keyword>
<keyword evidence="3" id="KW-1185">Reference proteome</keyword>
<evidence type="ECO:0000313" key="3">
    <source>
        <dbReference type="Proteomes" id="UP000257109"/>
    </source>
</evidence>
<feature type="transmembrane region" description="Helical" evidence="1">
    <location>
        <begin position="48"/>
        <end position="65"/>
    </location>
</feature>
<sequence>MPANICLLNSSHFSHHRVSFTKLHALTNHNKVVFPNGKIVTLLKQIKLYSFTIMFLFNFGVMHYSQHFLTLSCSPNMPDTLSFSISLLACASSMTSL</sequence>
<dbReference type="Proteomes" id="UP000257109">
    <property type="component" value="Unassembled WGS sequence"/>
</dbReference>
<feature type="non-terminal residue" evidence="2">
    <location>
        <position position="1"/>
    </location>
</feature>
<gene>
    <name evidence="2" type="ORF">CR513_40201</name>
</gene>
<organism evidence="2 3">
    <name type="scientific">Mucuna pruriens</name>
    <name type="common">Velvet bean</name>
    <name type="synonym">Dolichos pruriens</name>
    <dbReference type="NCBI Taxonomy" id="157652"/>
    <lineage>
        <taxon>Eukaryota</taxon>
        <taxon>Viridiplantae</taxon>
        <taxon>Streptophyta</taxon>
        <taxon>Embryophyta</taxon>
        <taxon>Tracheophyta</taxon>
        <taxon>Spermatophyta</taxon>
        <taxon>Magnoliopsida</taxon>
        <taxon>eudicotyledons</taxon>
        <taxon>Gunneridae</taxon>
        <taxon>Pentapetalae</taxon>
        <taxon>rosids</taxon>
        <taxon>fabids</taxon>
        <taxon>Fabales</taxon>
        <taxon>Fabaceae</taxon>
        <taxon>Papilionoideae</taxon>
        <taxon>50 kb inversion clade</taxon>
        <taxon>NPAAA clade</taxon>
        <taxon>indigoferoid/millettioid clade</taxon>
        <taxon>Phaseoleae</taxon>
        <taxon>Mucuna</taxon>
    </lineage>
</organism>
<dbReference type="EMBL" id="QJKJ01008555">
    <property type="protein sequence ID" value="RDX79386.1"/>
    <property type="molecule type" value="Genomic_DNA"/>
</dbReference>
<accession>A0A371FM33</accession>
<evidence type="ECO:0000313" key="2">
    <source>
        <dbReference type="EMBL" id="RDX79386.1"/>
    </source>
</evidence>
<comment type="caution">
    <text evidence="2">The sequence shown here is derived from an EMBL/GenBank/DDBJ whole genome shotgun (WGS) entry which is preliminary data.</text>
</comment>